<organism evidence="1 2">
    <name type="scientific">Solanum commersonii</name>
    <name type="common">Commerson's wild potato</name>
    <name type="synonym">Commerson's nightshade</name>
    <dbReference type="NCBI Taxonomy" id="4109"/>
    <lineage>
        <taxon>Eukaryota</taxon>
        <taxon>Viridiplantae</taxon>
        <taxon>Streptophyta</taxon>
        <taxon>Embryophyta</taxon>
        <taxon>Tracheophyta</taxon>
        <taxon>Spermatophyta</taxon>
        <taxon>Magnoliopsida</taxon>
        <taxon>eudicotyledons</taxon>
        <taxon>Gunneridae</taxon>
        <taxon>Pentapetalae</taxon>
        <taxon>asterids</taxon>
        <taxon>lamiids</taxon>
        <taxon>Solanales</taxon>
        <taxon>Solanaceae</taxon>
        <taxon>Solanoideae</taxon>
        <taxon>Solaneae</taxon>
        <taxon>Solanum</taxon>
    </lineage>
</organism>
<dbReference type="Proteomes" id="UP000824120">
    <property type="component" value="Chromosome 12"/>
</dbReference>
<dbReference type="EMBL" id="JACXVP010000012">
    <property type="protein sequence ID" value="KAG5572790.1"/>
    <property type="molecule type" value="Genomic_DNA"/>
</dbReference>
<dbReference type="OrthoDB" id="1304049at2759"/>
<gene>
    <name evidence="1" type="ORF">H5410_062556</name>
</gene>
<dbReference type="AlphaFoldDB" id="A0A9J5WD07"/>
<dbReference type="InterPro" id="IPR036047">
    <property type="entry name" value="F-box-like_dom_sf"/>
</dbReference>
<evidence type="ECO:0000313" key="2">
    <source>
        <dbReference type="Proteomes" id="UP000824120"/>
    </source>
</evidence>
<protein>
    <submittedName>
        <fullName evidence="1">Uncharacterized protein</fullName>
    </submittedName>
</protein>
<keyword evidence="2" id="KW-1185">Reference proteome</keyword>
<feature type="non-terminal residue" evidence="1">
    <location>
        <position position="1"/>
    </location>
</feature>
<accession>A0A9J5WD07</accession>
<name>A0A9J5WD07_SOLCO</name>
<sequence>KHEIYCGKPSCSIRTVCVDGENRISKFHVHIIHHILCHTNLDVKEAAISCMLSKRWYYCWTSRPNLIFDQFQGNKYMPLENYVKLKWILTWILRLNWRCPTAKSYRKKPIYQNSKSTVL</sequence>
<comment type="caution">
    <text evidence="1">The sequence shown here is derived from an EMBL/GenBank/DDBJ whole genome shotgun (WGS) entry which is preliminary data.</text>
</comment>
<reference evidence="1 2" key="1">
    <citation type="submission" date="2020-09" db="EMBL/GenBank/DDBJ databases">
        <title>De no assembly of potato wild relative species, Solanum commersonii.</title>
        <authorList>
            <person name="Cho K."/>
        </authorList>
    </citation>
    <scope>NUCLEOTIDE SEQUENCE [LARGE SCALE GENOMIC DNA]</scope>
    <source>
        <strain evidence="1">LZ3.2</strain>
        <tissue evidence="1">Leaf</tissue>
    </source>
</reference>
<proteinExistence type="predicted"/>
<evidence type="ECO:0000313" key="1">
    <source>
        <dbReference type="EMBL" id="KAG5572790.1"/>
    </source>
</evidence>
<dbReference type="SUPFAM" id="SSF81383">
    <property type="entry name" value="F-box domain"/>
    <property type="match status" value="1"/>
</dbReference>